<dbReference type="InterPro" id="IPR009049">
    <property type="entry name" value="Argininosuccinate_lyase"/>
</dbReference>
<feature type="coiled-coil region" evidence="7">
    <location>
        <begin position="117"/>
        <end position="144"/>
    </location>
</feature>
<organism evidence="10 11">
    <name type="scientific">Candidatus Aquicultor primus</name>
    <dbReference type="NCBI Taxonomy" id="1797195"/>
    <lineage>
        <taxon>Bacteria</taxon>
        <taxon>Bacillati</taxon>
        <taxon>Actinomycetota</taxon>
        <taxon>Candidatus Aquicultoria</taxon>
        <taxon>Candidatus Aquicultorales</taxon>
        <taxon>Candidatus Aquicultoraceae</taxon>
        <taxon>Candidatus Aquicultor</taxon>
    </lineage>
</organism>
<reference evidence="10 11" key="1">
    <citation type="journal article" date="2016" name="Nat. Commun.">
        <title>Thousands of microbial genomes shed light on interconnected biogeochemical processes in an aquifer system.</title>
        <authorList>
            <person name="Anantharaman K."/>
            <person name="Brown C.T."/>
            <person name="Hug L.A."/>
            <person name="Sharon I."/>
            <person name="Castelle C.J."/>
            <person name="Probst A.J."/>
            <person name="Thomas B.C."/>
            <person name="Singh A."/>
            <person name="Wilkins M.J."/>
            <person name="Karaoz U."/>
            <person name="Brodie E.L."/>
            <person name="Williams K.H."/>
            <person name="Hubbard S.S."/>
            <person name="Banfield J.F."/>
        </authorList>
    </citation>
    <scope>NUCLEOTIDE SEQUENCE [LARGE SCALE GENOMIC DNA]</scope>
</reference>
<dbReference type="NCBIfam" id="TIGR00838">
    <property type="entry name" value="argH"/>
    <property type="match status" value="1"/>
</dbReference>
<evidence type="ECO:0000259" key="8">
    <source>
        <dbReference type="Pfam" id="PF00206"/>
    </source>
</evidence>
<dbReference type="Pfam" id="PF00206">
    <property type="entry name" value="Lyase_1"/>
    <property type="match status" value="1"/>
</dbReference>
<evidence type="ECO:0000313" key="11">
    <source>
        <dbReference type="Proteomes" id="UP000178086"/>
    </source>
</evidence>
<dbReference type="InterPro" id="IPR022761">
    <property type="entry name" value="Fumarate_lyase_N"/>
</dbReference>
<evidence type="ECO:0000256" key="2">
    <source>
        <dbReference type="ARBA" id="ARBA00012338"/>
    </source>
</evidence>
<comment type="pathway">
    <text evidence="1 6">Amino-acid biosynthesis; L-arginine biosynthesis; L-arginine from L-ornithine and carbamoyl phosphate: step 3/3.</text>
</comment>
<accession>A0A1F2UNI5</accession>
<comment type="similarity">
    <text evidence="6">Belongs to the lyase 1 family. Argininosuccinate lyase subfamily.</text>
</comment>
<keyword evidence="5 6" id="KW-0456">Lyase</keyword>
<dbReference type="PRINTS" id="PR00145">
    <property type="entry name" value="ARGSUCLYASE"/>
</dbReference>
<evidence type="ECO:0000256" key="3">
    <source>
        <dbReference type="ARBA" id="ARBA00022571"/>
    </source>
</evidence>
<dbReference type="AlphaFoldDB" id="A0A1F2UNI5"/>
<dbReference type="Pfam" id="PF14698">
    <property type="entry name" value="ASL_C2"/>
    <property type="match status" value="1"/>
</dbReference>
<dbReference type="Gene3D" id="1.10.40.30">
    <property type="entry name" value="Fumarase/aspartase (C-terminal domain)"/>
    <property type="match status" value="1"/>
</dbReference>
<evidence type="ECO:0000256" key="1">
    <source>
        <dbReference type="ARBA" id="ARBA00004941"/>
    </source>
</evidence>
<dbReference type="FunFam" id="1.10.275.10:FF:000002">
    <property type="entry name" value="Argininosuccinate lyase"/>
    <property type="match status" value="1"/>
</dbReference>
<dbReference type="GO" id="GO:0042450">
    <property type="term" value="P:L-arginine biosynthetic process via ornithine"/>
    <property type="evidence" value="ECO:0007669"/>
    <property type="project" value="UniProtKB-UniRule"/>
</dbReference>
<dbReference type="FunFam" id="1.10.40.30:FF:000001">
    <property type="entry name" value="Argininosuccinate lyase"/>
    <property type="match status" value="1"/>
</dbReference>
<dbReference type="HAMAP" id="MF_00006">
    <property type="entry name" value="Arg_succ_lyase"/>
    <property type="match status" value="1"/>
</dbReference>
<keyword evidence="6" id="KW-0963">Cytoplasm</keyword>
<dbReference type="PROSITE" id="PS00163">
    <property type="entry name" value="FUMARATE_LYASES"/>
    <property type="match status" value="1"/>
</dbReference>
<dbReference type="Gene3D" id="1.20.200.10">
    <property type="entry name" value="Fumarase/aspartase (Central domain)"/>
    <property type="match status" value="1"/>
</dbReference>
<gene>
    <name evidence="6" type="primary">argH</name>
    <name evidence="10" type="ORF">A2074_01010</name>
</gene>
<dbReference type="InterPro" id="IPR008948">
    <property type="entry name" value="L-Aspartase-like"/>
</dbReference>
<keyword evidence="3 6" id="KW-0055">Arginine biosynthesis</keyword>
<dbReference type="CDD" id="cd01359">
    <property type="entry name" value="Argininosuccinate_lyase"/>
    <property type="match status" value="1"/>
</dbReference>
<dbReference type="EMBL" id="MELI01000042">
    <property type="protein sequence ID" value="OFW34549.1"/>
    <property type="molecule type" value="Genomic_DNA"/>
</dbReference>
<dbReference type="UniPathway" id="UPA00068">
    <property type="reaction ID" value="UER00114"/>
</dbReference>
<protein>
    <recommendedName>
        <fullName evidence="2 6">Argininosuccinate lyase</fullName>
        <shortName evidence="6">ASAL</shortName>
        <ecNumber evidence="2 6">4.3.2.1</ecNumber>
    </recommendedName>
    <alternativeName>
        <fullName evidence="6">Arginosuccinase</fullName>
    </alternativeName>
</protein>
<dbReference type="PANTHER" id="PTHR43814">
    <property type="entry name" value="ARGININOSUCCINATE LYASE"/>
    <property type="match status" value="1"/>
</dbReference>
<dbReference type="InterPro" id="IPR024083">
    <property type="entry name" value="Fumarase/histidase_N"/>
</dbReference>
<dbReference type="FunFam" id="1.20.200.10:FF:000002">
    <property type="entry name" value="Argininosuccinate lyase"/>
    <property type="match status" value="1"/>
</dbReference>
<feature type="domain" description="Fumarate lyase N-terminal" evidence="8">
    <location>
        <begin position="6"/>
        <end position="300"/>
    </location>
</feature>
<comment type="subcellular location">
    <subcellularLocation>
        <location evidence="6">Cytoplasm</location>
    </subcellularLocation>
</comment>
<evidence type="ECO:0000256" key="7">
    <source>
        <dbReference type="SAM" id="Coils"/>
    </source>
</evidence>
<comment type="caution">
    <text evidence="10">The sequence shown here is derived from an EMBL/GenBank/DDBJ whole genome shotgun (WGS) entry which is preliminary data.</text>
</comment>
<name>A0A1F2UNI5_9ACTN</name>
<feature type="domain" description="Argininosuccinate lyase C-terminal" evidence="9">
    <location>
        <begin position="363"/>
        <end position="431"/>
    </location>
</feature>
<dbReference type="InterPro" id="IPR029419">
    <property type="entry name" value="Arg_succ_lyase_C"/>
</dbReference>
<sequence>MKLWSGRFSKSTDSFVDEFNASLPVDKHLYNHDIRGSIAHARMLAKQGIIAEKEAAQIVDGLEAILREIEDGVFVFDIADEDIHMSIEMALIEKIGSVGGKLHTGRSRNDQVALDTRMFLKDAIVEVNAEIAALQNELMEVAKREMDAVMPGYTHLQRAQPVLFSHHMMAYFWMLRRDFTRFKACFKHTDVMPLGSAALAGTTYPIDMDFIANELGFKRVSNNSLDAVSDRDFIIEFHAASAMLMMHLSRFAEELIIWSSAEFSFIELDDAYTTGSSIMPQKKNADVAELIRGKTGRAYGNLLQLLTTMKGLPLAYNKDMQEDKEGMLDSIATVKNSLIGMKGMISTMSIHSEVMRQAAEGGFTNATELADYMAAKGVPFRDAHHITGVMVKKAIEEGCWLVDFSIEEFQEQSPLIEDDVYDVLNIDNAVKRRNVRGGTAPERVCEQIEKAEKLLEKEERWLTERAPS</sequence>
<dbReference type="Proteomes" id="UP000178086">
    <property type="component" value="Unassembled WGS sequence"/>
</dbReference>
<proteinExistence type="inferred from homology"/>
<evidence type="ECO:0000259" key="9">
    <source>
        <dbReference type="Pfam" id="PF14698"/>
    </source>
</evidence>
<dbReference type="PANTHER" id="PTHR43814:SF1">
    <property type="entry name" value="ARGININOSUCCINATE LYASE"/>
    <property type="match status" value="1"/>
</dbReference>
<dbReference type="GO" id="GO:0005829">
    <property type="term" value="C:cytosol"/>
    <property type="evidence" value="ECO:0007669"/>
    <property type="project" value="TreeGrafter"/>
</dbReference>
<dbReference type="PRINTS" id="PR00149">
    <property type="entry name" value="FUMRATELYASE"/>
</dbReference>
<comment type="catalytic activity">
    <reaction evidence="6">
        <text>2-(N(omega)-L-arginino)succinate = fumarate + L-arginine</text>
        <dbReference type="Rhea" id="RHEA:24020"/>
        <dbReference type="ChEBI" id="CHEBI:29806"/>
        <dbReference type="ChEBI" id="CHEBI:32682"/>
        <dbReference type="ChEBI" id="CHEBI:57472"/>
        <dbReference type="EC" id="4.3.2.1"/>
    </reaction>
</comment>
<dbReference type="InterPro" id="IPR020557">
    <property type="entry name" value="Fumarate_lyase_CS"/>
</dbReference>
<keyword evidence="4 6" id="KW-0028">Amino-acid biosynthesis</keyword>
<dbReference type="InterPro" id="IPR000362">
    <property type="entry name" value="Fumarate_lyase_fam"/>
</dbReference>
<dbReference type="EC" id="4.3.2.1" evidence="2 6"/>
<evidence type="ECO:0000313" key="10">
    <source>
        <dbReference type="EMBL" id="OFW34549.1"/>
    </source>
</evidence>
<dbReference type="SUPFAM" id="SSF48557">
    <property type="entry name" value="L-aspartase-like"/>
    <property type="match status" value="1"/>
</dbReference>
<evidence type="ECO:0000256" key="4">
    <source>
        <dbReference type="ARBA" id="ARBA00022605"/>
    </source>
</evidence>
<dbReference type="Gene3D" id="1.10.275.10">
    <property type="entry name" value="Fumarase/aspartase (N-terminal domain)"/>
    <property type="match status" value="1"/>
</dbReference>
<dbReference type="GO" id="GO:0004056">
    <property type="term" value="F:argininosuccinate lyase activity"/>
    <property type="evidence" value="ECO:0007669"/>
    <property type="project" value="UniProtKB-UniRule"/>
</dbReference>
<keyword evidence="7" id="KW-0175">Coiled coil</keyword>
<evidence type="ECO:0000256" key="6">
    <source>
        <dbReference type="HAMAP-Rule" id="MF_00006"/>
    </source>
</evidence>
<evidence type="ECO:0000256" key="5">
    <source>
        <dbReference type="ARBA" id="ARBA00023239"/>
    </source>
</evidence>